<dbReference type="Gramene" id="C.cajan_31063.t">
    <property type="protein sequence ID" value="C.cajan_31063.t.cds1"/>
    <property type="gene ID" value="C.cajan_31063"/>
</dbReference>
<dbReference type="OMA" id="PEMFYEN"/>
<accession>A0A151RSN2</accession>
<organism evidence="1 2">
    <name type="scientific">Cajanus cajan</name>
    <name type="common">Pigeon pea</name>
    <name type="synonym">Cajanus indicus</name>
    <dbReference type="NCBI Taxonomy" id="3821"/>
    <lineage>
        <taxon>Eukaryota</taxon>
        <taxon>Viridiplantae</taxon>
        <taxon>Streptophyta</taxon>
        <taxon>Embryophyta</taxon>
        <taxon>Tracheophyta</taxon>
        <taxon>Spermatophyta</taxon>
        <taxon>Magnoliopsida</taxon>
        <taxon>eudicotyledons</taxon>
        <taxon>Gunneridae</taxon>
        <taxon>Pentapetalae</taxon>
        <taxon>rosids</taxon>
        <taxon>fabids</taxon>
        <taxon>Fabales</taxon>
        <taxon>Fabaceae</taxon>
        <taxon>Papilionoideae</taxon>
        <taxon>50 kb inversion clade</taxon>
        <taxon>NPAAA clade</taxon>
        <taxon>indigoferoid/millettioid clade</taxon>
        <taxon>Phaseoleae</taxon>
        <taxon>Cajanus</taxon>
    </lineage>
</organism>
<gene>
    <name evidence="1" type="ORF">KK1_032865</name>
</gene>
<name>A0A151RSN2_CAJCA</name>
<dbReference type="STRING" id="3821.A0A151RSN2"/>
<reference evidence="1" key="1">
    <citation type="journal article" date="2012" name="Nat. Biotechnol.">
        <title>Draft genome sequence of pigeonpea (Cajanus cajan), an orphan legume crop of resource-poor farmers.</title>
        <authorList>
            <person name="Varshney R.K."/>
            <person name="Chen W."/>
            <person name="Li Y."/>
            <person name="Bharti A.K."/>
            <person name="Saxena R.K."/>
            <person name="Schlueter J.A."/>
            <person name="Donoghue M.T."/>
            <person name="Azam S."/>
            <person name="Fan G."/>
            <person name="Whaley A.M."/>
            <person name="Farmer A.D."/>
            <person name="Sheridan J."/>
            <person name="Iwata A."/>
            <person name="Tuteja R."/>
            <person name="Penmetsa R.V."/>
            <person name="Wu W."/>
            <person name="Upadhyaya H.D."/>
            <person name="Yang S.P."/>
            <person name="Shah T."/>
            <person name="Saxena K.B."/>
            <person name="Michael T."/>
            <person name="McCombie W.R."/>
            <person name="Yang B."/>
            <person name="Zhang G."/>
            <person name="Yang H."/>
            <person name="Wang J."/>
            <person name="Spillane C."/>
            <person name="Cook D.R."/>
            <person name="May G.D."/>
            <person name="Xu X."/>
            <person name="Jackson S.A."/>
        </authorList>
    </citation>
    <scope>NUCLEOTIDE SEQUENCE [LARGE SCALE GENOMIC DNA]</scope>
</reference>
<evidence type="ECO:0000313" key="1">
    <source>
        <dbReference type="EMBL" id="KYP45562.1"/>
    </source>
</evidence>
<proteinExistence type="predicted"/>
<dbReference type="EMBL" id="KQ483586">
    <property type="protein sequence ID" value="KYP45562.1"/>
    <property type="molecule type" value="Genomic_DNA"/>
</dbReference>
<dbReference type="AlphaFoldDB" id="A0A151RSN2"/>
<dbReference type="InterPro" id="IPR012337">
    <property type="entry name" value="RNaseH-like_sf"/>
</dbReference>
<dbReference type="Proteomes" id="UP000075243">
    <property type="component" value="Unassembled WGS sequence"/>
</dbReference>
<dbReference type="SUPFAM" id="SSF53098">
    <property type="entry name" value="Ribonuclease H-like"/>
    <property type="match status" value="1"/>
</dbReference>
<evidence type="ECO:0000313" key="2">
    <source>
        <dbReference type="Proteomes" id="UP000075243"/>
    </source>
</evidence>
<sequence length="93" mass="11027">MPSFWRNVVYILKVTTPLVKVLRLVDGKKKPSIGYIYEAMDKEKKASIKSFNNNETKYKAMFKIVNRRWDVQLHHPLRAAGHFLNPEMFYENP</sequence>
<protein>
    <submittedName>
        <fullName evidence="1">Uncharacterized protein</fullName>
    </submittedName>
</protein>
<keyword evidence="2" id="KW-1185">Reference proteome</keyword>